<evidence type="ECO:0000256" key="5">
    <source>
        <dbReference type="ARBA" id="ARBA00067668"/>
    </source>
</evidence>
<dbReference type="InterPro" id="IPR045851">
    <property type="entry name" value="AMP-bd_C_sf"/>
</dbReference>
<dbReference type="InterPro" id="IPR025110">
    <property type="entry name" value="AMP-bd_C"/>
</dbReference>
<dbReference type="SUPFAM" id="SSF56801">
    <property type="entry name" value="Acetyl-CoA synthetase-like"/>
    <property type="match status" value="1"/>
</dbReference>
<evidence type="ECO:0000256" key="1">
    <source>
        <dbReference type="ARBA" id="ARBA00006432"/>
    </source>
</evidence>
<dbReference type="Gene3D" id="3.40.50.12780">
    <property type="entry name" value="N-terminal domain of ligase-like"/>
    <property type="match status" value="1"/>
</dbReference>
<dbReference type="NCBIfam" id="NF004837">
    <property type="entry name" value="PRK06187.1"/>
    <property type="match status" value="1"/>
</dbReference>
<dbReference type="FunFam" id="3.30.300.30:FF:000008">
    <property type="entry name" value="2,3-dihydroxybenzoate-AMP ligase"/>
    <property type="match status" value="1"/>
</dbReference>
<protein>
    <recommendedName>
        <fullName evidence="5">3-methylmercaptopropionyl-CoA ligase</fullName>
        <ecNumber evidence="4">6.2.1.44</ecNumber>
    </recommendedName>
</protein>
<dbReference type="AlphaFoldDB" id="A0A418W8P0"/>
<evidence type="ECO:0000313" key="8">
    <source>
        <dbReference type="EMBL" id="RJF86377.1"/>
    </source>
</evidence>
<evidence type="ECO:0000259" key="7">
    <source>
        <dbReference type="Pfam" id="PF13193"/>
    </source>
</evidence>
<dbReference type="InterPro" id="IPR050237">
    <property type="entry name" value="ATP-dep_AMP-bd_enzyme"/>
</dbReference>
<evidence type="ECO:0000259" key="6">
    <source>
        <dbReference type="Pfam" id="PF00501"/>
    </source>
</evidence>
<dbReference type="PANTHER" id="PTHR43767">
    <property type="entry name" value="LONG-CHAIN-FATTY-ACID--COA LIGASE"/>
    <property type="match status" value="1"/>
</dbReference>
<proteinExistence type="inferred from homology"/>
<feature type="domain" description="AMP-binding enzyme C-terminal" evidence="7">
    <location>
        <begin position="418"/>
        <end position="492"/>
    </location>
</feature>
<comment type="catalytic activity">
    <reaction evidence="3">
        <text>3-(methylsulfanyl)propanoate + ATP + CoA = 3-(methylsulfanyl)propanoyl-CoA + AMP + diphosphate</text>
        <dbReference type="Rhea" id="RHEA:43052"/>
        <dbReference type="ChEBI" id="CHEBI:30616"/>
        <dbReference type="ChEBI" id="CHEBI:33019"/>
        <dbReference type="ChEBI" id="CHEBI:49016"/>
        <dbReference type="ChEBI" id="CHEBI:57287"/>
        <dbReference type="ChEBI" id="CHEBI:82815"/>
        <dbReference type="ChEBI" id="CHEBI:456215"/>
        <dbReference type="EC" id="6.2.1.44"/>
    </reaction>
    <physiologicalReaction direction="left-to-right" evidence="3">
        <dbReference type="Rhea" id="RHEA:43053"/>
    </physiologicalReaction>
</comment>
<dbReference type="GO" id="GO:0016878">
    <property type="term" value="F:acid-thiol ligase activity"/>
    <property type="evidence" value="ECO:0007669"/>
    <property type="project" value="UniProtKB-ARBA"/>
</dbReference>
<comment type="similarity">
    <text evidence="1">Belongs to the ATP-dependent AMP-binding enzyme family.</text>
</comment>
<keyword evidence="2 8" id="KW-0436">Ligase</keyword>
<dbReference type="PANTHER" id="PTHR43767:SF1">
    <property type="entry name" value="NONRIBOSOMAL PEPTIDE SYNTHASE PES1 (EUROFUNG)-RELATED"/>
    <property type="match status" value="1"/>
</dbReference>
<evidence type="ECO:0000256" key="4">
    <source>
        <dbReference type="ARBA" id="ARBA00066616"/>
    </source>
</evidence>
<dbReference type="Pfam" id="PF13193">
    <property type="entry name" value="AMP-binding_C"/>
    <property type="match status" value="1"/>
</dbReference>
<dbReference type="Pfam" id="PF00501">
    <property type="entry name" value="AMP-binding"/>
    <property type="match status" value="1"/>
</dbReference>
<keyword evidence="9" id="KW-1185">Reference proteome</keyword>
<dbReference type="Gene3D" id="3.30.300.30">
    <property type="match status" value="1"/>
</dbReference>
<feature type="domain" description="AMP-dependent synthetase/ligase" evidence="6">
    <location>
        <begin position="14"/>
        <end position="367"/>
    </location>
</feature>
<sequence>MIMTVSFNIHHALEFHARATPRRLAVESDTGNWTFDELWSGARRFAATLAGQGLGNGTRIAVLSKNRGEMLVMLFGAALAGAVLVPLNHRLAAPELDWIVRDSEARVVFFEEEFRPKLGPRQAAEIETLAHGTWWPASPANGKPYEADDAYLQIYTSGTTGNPKGVVLTQANAIAQQAAVSASLGVRIAPGDRLYQSLPLFHVGGVFMSLFGLFNGASLVLRRDFSPQDAIDRMSGQEPIHAVMVPTMIQACTALPLPDGHRFPALRTLMFGASPISIDLLQRAARRFGCDLAQVYGMTETHSVISALNPEDYRLAFSGGRPAILAAAGRPVAGTELRILDADGKALLAGEVGEIVVRSGHVMAGYWHRPQDTADTLQGGFLHTGDAGRLDEDGYLYVVDRIKDIIVSGGENISSLDVENVLAAHPMVAEAAVIGVPHPHWGEAVQAIVVAKNETSPCADEILAFCRERLAGFKVPRGVEFVAALPRNGAGKVLKRALREPFWRGQERRVG</sequence>
<name>A0A418W8P0_9PROT</name>
<accession>A0A418W8P0</accession>
<evidence type="ECO:0000313" key="9">
    <source>
        <dbReference type="Proteomes" id="UP000284605"/>
    </source>
</evidence>
<organism evidence="8 9">
    <name type="scientific">Oleomonas cavernae</name>
    <dbReference type="NCBI Taxonomy" id="2320859"/>
    <lineage>
        <taxon>Bacteria</taxon>
        <taxon>Pseudomonadati</taxon>
        <taxon>Pseudomonadota</taxon>
        <taxon>Alphaproteobacteria</taxon>
        <taxon>Acetobacterales</taxon>
        <taxon>Acetobacteraceae</taxon>
        <taxon>Oleomonas</taxon>
    </lineage>
</organism>
<dbReference type="Proteomes" id="UP000284605">
    <property type="component" value="Unassembled WGS sequence"/>
</dbReference>
<reference evidence="8 9" key="1">
    <citation type="submission" date="2018-09" db="EMBL/GenBank/DDBJ databases">
        <authorList>
            <person name="Zhu H."/>
        </authorList>
    </citation>
    <scope>NUCLEOTIDE SEQUENCE [LARGE SCALE GENOMIC DNA]</scope>
    <source>
        <strain evidence="8 9">K1W22B-8</strain>
    </source>
</reference>
<dbReference type="EC" id="6.2.1.44" evidence="4"/>
<gene>
    <name evidence="8" type="ORF">D3874_04510</name>
</gene>
<dbReference type="InterPro" id="IPR000873">
    <property type="entry name" value="AMP-dep_synth/lig_dom"/>
</dbReference>
<dbReference type="EMBL" id="QYUK01000011">
    <property type="protein sequence ID" value="RJF86377.1"/>
    <property type="molecule type" value="Genomic_DNA"/>
</dbReference>
<comment type="caution">
    <text evidence="8">The sequence shown here is derived from an EMBL/GenBank/DDBJ whole genome shotgun (WGS) entry which is preliminary data.</text>
</comment>
<evidence type="ECO:0000256" key="2">
    <source>
        <dbReference type="ARBA" id="ARBA00022598"/>
    </source>
</evidence>
<evidence type="ECO:0000256" key="3">
    <source>
        <dbReference type="ARBA" id="ARBA00051915"/>
    </source>
</evidence>
<dbReference type="InterPro" id="IPR042099">
    <property type="entry name" value="ANL_N_sf"/>
</dbReference>